<feature type="binding site" evidence="9">
    <location>
        <position position="19"/>
    </location>
    <ligand>
        <name>ATP</name>
        <dbReference type="ChEBI" id="CHEBI:30616"/>
    </ligand>
</feature>
<dbReference type="GO" id="GO:0003678">
    <property type="term" value="F:DNA helicase activity"/>
    <property type="evidence" value="ECO:0007669"/>
    <property type="project" value="UniProtKB-EC"/>
</dbReference>
<dbReference type="CDD" id="cd00009">
    <property type="entry name" value="AAA"/>
    <property type="match status" value="1"/>
</dbReference>
<dbReference type="InterPro" id="IPR036388">
    <property type="entry name" value="WH-like_DNA-bd_sf"/>
</dbReference>
<dbReference type="InterPro" id="IPR004605">
    <property type="entry name" value="DNA_helicase_Holl-junc_RuvB"/>
</dbReference>
<evidence type="ECO:0000256" key="9">
    <source>
        <dbReference type="HAMAP-Rule" id="MF_00016"/>
    </source>
</evidence>
<keyword evidence="1 9" id="KW-0963">Cytoplasm</keyword>
<sequence>MTIVKEVDILPNDLSVSVRPKRLKDYIGQQQVKDQMQIFLQAAKLRGEALDHTLLYGPPGLGKTTLAVIIAEEMGAQLTQTTGPILDKAGDLAAILTNLQEGDVLFIDEIHRMNPVVEETLYSAMEDFHLDIMIGEGSTARSIKIDIPRFTLVGATTRAGLLSAPFRDRFGISQRLHFYREEDLREIVKRSAGIIHFDMSAEAAKEVAKRSRGTPRIANRLLRRVRDYHEVHAENQLTEQSARAALSLFQIDAYGLDEMDRRFLYLIQHQFDGGPVGLDSIAASMGEEKGTIEEVIEPFLILTELVIRTPRGRMITNKGLLALSDQA</sequence>
<keyword evidence="11" id="KW-0347">Helicase</keyword>
<feature type="binding site" evidence="9">
    <location>
        <position position="179"/>
    </location>
    <ligand>
        <name>ATP</name>
        <dbReference type="ChEBI" id="CHEBI:30616"/>
    </ligand>
</feature>
<feature type="binding site" evidence="9">
    <location>
        <position position="313"/>
    </location>
    <ligand>
        <name>DNA</name>
        <dbReference type="ChEBI" id="CHEBI:16991"/>
    </ligand>
</feature>
<comment type="function">
    <text evidence="9">The RuvA-RuvB-RuvC complex processes Holliday junction (HJ) DNA during genetic recombination and DNA repair, while the RuvA-RuvB complex plays an important role in the rescue of blocked DNA replication forks via replication fork reversal (RFR). RuvA specifically binds to HJ cruciform DNA, conferring on it an open structure. The RuvB hexamer acts as an ATP-dependent pump, pulling dsDNA into and through the RuvAB complex. RuvB forms 2 homohexamers on either side of HJ DNA bound by 1 or 2 RuvA tetramers; 4 subunits per hexamer contact DNA at a time. Coordinated motions by a converter formed by DNA-disengaged RuvB subunits stimulates ATP hydrolysis and nucleotide exchange. Immobilization of the converter enables RuvB to convert the ATP-contained energy into a lever motion, pulling 2 nucleotides of DNA out of the RuvA tetramer per ATP hydrolyzed, thus driving DNA branch migration. The RuvB motors rotate together with the DNA substrate, which together with the progressing nucleotide cycle form the mechanistic basis for DNA recombination by continuous HJ branch migration. Branch migration allows RuvC to scan DNA until it finds its consensus sequence, where it cleaves and resolves cruciform DNA.</text>
</comment>
<evidence type="ECO:0000256" key="2">
    <source>
        <dbReference type="ARBA" id="ARBA00022741"/>
    </source>
</evidence>
<keyword evidence="6 9" id="KW-0238">DNA-binding</keyword>
<feature type="region of interest" description="Small ATPAse domain (RuvB-S)" evidence="9">
    <location>
        <begin position="180"/>
        <end position="250"/>
    </location>
</feature>
<dbReference type="Pfam" id="PF05491">
    <property type="entry name" value="WHD_RuvB"/>
    <property type="match status" value="1"/>
</dbReference>
<name>A0ABT1L575_9GAMM</name>
<comment type="domain">
    <text evidence="9">Has 3 domains, the large (RuvB-L) and small ATPase (RuvB-S) domains and the C-terminal head (RuvB-H) domain. The head domain binds DNA, while the ATPase domains jointly bind ATP, ADP or are empty depending on the state of the subunit in the translocation cycle. During a single DNA translocation step the structure of each domain remains the same, but their relative positions change.</text>
</comment>
<dbReference type="InterPro" id="IPR027417">
    <property type="entry name" value="P-loop_NTPase"/>
</dbReference>
<comment type="similarity">
    <text evidence="9">Belongs to the RuvB family.</text>
</comment>
<proteinExistence type="inferred from homology"/>
<evidence type="ECO:0000313" key="11">
    <source>
        <dbReference type="EMBL" id="MCP8352330.1"/>
    </source>
</evidence>
<dbReference type="EMBL" id="JAKUDN010000002">
    <property type="protein sequence ID" value="MCP8352330.1"/>
    <property type="molecule type" value="Genomic_DNA"/>
</dbReference>
<dbReference type="RefSeq" id="WP_258569436.1">
    <property type="nucleotide sequence ID" value="NZ_JAKUDN010000002.1"/>
</dbReference>
<feature type="binding site" evidence="9">
    <location>
        <position position="63"/>
    </location>
    <ligand>
        <name>ATP</name>
        <dbReference type="ChEBI" id="CHEBI:30616"/>
    </ligand>
</feature>
<feature type="binding site" evidence="9">
    <location>
        <position position="65"/>
    </location>
    <ligand>
        <name>ATP</name>
        <dbReference type="ChEBI" id="CHEBI:30616"/>
    </ligand>
</feature>
<accession>A0ABT1L575</accession>
<dbReference type="EC" id="3.6.4.-" evidence="9"/>
<keyword evidence="5 9" id="KW-0067">ATP-binding</keyword>
<comment type="subcellular location">
    <subcellularLocation>
        <location evidence="9">Cytoplasm</location>
    </subcellularLocation>
</comment>
<comment type="caution">
    <text evidence="11">The sequence shown here is derived from an EMBL/GenBank/DDBJ whole genome shotgun (WGS) entry which is preliminary data.</text>
</comment>
<keyword evidence="2 9" id="KW-0547">Nucleotide-binding</keyword>
<evidence type="ECO:0000256" key="7">
    <source>
        <dbReference type="ARBA" id="ARBA00023172"/>
    </source>
</evidence>
<reference evidence="11 12" key="1">
    <citation type="journal article" date="2022" name="Nat. Microbiol.">
        <title>The microbiome of a bacterivorous marine choanoflagellate contains a resource-demanding obligate bacterial associate.</title>
        <authorList>
            <person name="Needham D.M."/>
            <person name="Poirier C."/>
            <person name="Bachy C."/>
            <person name="George E.E."/>
            <person name="Wilken S."/>
            <person name="Yung C.C.M."/>
            <person name="Limardo A.J."/>
            <person name="Morando M."/>
            <person name="Sudek L."/>
            <person name="Malmstrom R.R."/>
            <person name="Keeling P.J."/>
            <person name="Santoro A.E."/>
            <person name="Worden A.Z."/>
        </authorList>
    </citation>
    <scope>NUCLEOTIDE SEQUENCE [LARGE SCALE GENOMIC DNA]</scope>
    <source>
        <strain evidence="11 12">Comchoano-2</strain>
    </source>
</reference>
<evidence type="ECO:0000256" key="3">
    <source>
        <dbReference type="ARBA" id="ARBA00022763"/>
    </source>
</evidence>
<evidence type="ECO:0000259" key="10">
    <source>
        <dbReference type="SMART" id="SM00382"/>
    </source>
</evidence>
<gene>
    <name evidence="9 11" type="primary">ruvB</name>
    <name evidence="11" type="ORF">MKS91_03385</name>
</gene>
<feature type="region of interest" description="Head domain (RuvB-H)" evidence="9">
    <location>
        <begin position="253"/>
        <end position="327"/>
    </location>
</feature>
<feature type="binding site" evidence="9">
    <location>
        <position position="169"/>
    </location>
    <ligand>
        <name>ATP</name>
        <dbReference type="ChEBI" id="CHEBI:30616"/>
    </ligand>
</feature>
<dbReference type="InterPro" id="IPR041445">
    <property type="entry name" value="AAA_lid_4"/>
</dbReference>
<feature type="binding site" evidence="9">
    <location>
        <position position="308"/>
    </location>
    <ligand>
        <name>DNA</name>
        <dbReference type="ChEBI" id="CHEBI:16991"/>
    </ligand>
</feature>
<keyword evidence="4 9" id="KW-0378">Hydrolase</keyword>
<keyword evidence="7 9" id="KW-0233">DNA recombination</keyword>
<dbReference type="NCBIfam" id="NF000868">
    <property type="entry name" value="PRK00080.1"/>
    <property type="match status" value="1"/>
</dbReference>
<feature type="binding site" evidence="9">
    <location>
        <position position="60"/>
    </location>
    <ligand>
        <name>ATP</name>
        <dbReference type="ChEBI" id="CHEBI:30616"/>
    </ligand>
</feature>
<dbReference type="HAMAP" id="MF_00016">
    <property type="entry name" value="DNA_HJ_migration_RuvB"/>
    <property type="match status" value="1"/>
</dbReference>
<dbReference type="Gene3D" id="3.40.50.300">
    <property type="entry name" value="P-loop containing nucleotide triphosphate hydrolases"/>
    <property type="match status" value="1"/>
</dbReference>
<feature type="binding site" evidence="9">
    <location>
        <position position="64"/>
    </location>
    <ligand>
        <name>Mg(2+)</name>
        <dbReference type="ChEBI" id="CHEBI:18420"/>
    </ligand>
</feature>
<evidence type="ECO:0000313" key="12">
    <source>
        <dbReference type="Proteomes" id="UP001320768"/>
    </source>
</evidence>
<dbReference type="GO" id="GO:0016787">
    <property type="term" value="F:hydrolase activity"/>
    <property type="evidence" value="ECO:0007669"/>
    <property type="project" value="UniProtKB-KW"/>
</dbReference>
<dbReference type="Pfam" id="PF17864">
    <property type="entry name" value="AAA_lid_4"/>
    <property type="match status" value="1"/>
</dbReference>
<dbReference type="InterPro" id="IPR008824">
    <property type="entry name" value="RuvB-like_N"/>
</dbReference>
<dbReference type="Pfam" id="PF05496">
    <property type="entry name" value="RuvB_N"/>
    <property type="match status" value="1"/>
</dbReference>
<dbReference type="InterPro" id="IPR008823">
    <property type="entry name" value="RuvB_wg_C"/>
</dbReference>
<comment type="subunit">
    <text evidence="9">Homohexamer. Forms an RuvA(8)-RuvB(12)-Holliday junction (HJ) complex. HJ DNA is sandwiched between 2 RuvA tetramers; dsDNA enters through RuvA and exits via RuvB. An RuvB hexamer assembles on each DNA strand where it exits the tetramer. Each RuvB hexamer is contacted by two RuvA subunits (via domain III) on 2 adjacent RuvB subunits; this complex drives branch migration. In the full resolvosome a probable DNA-RuvA(4)-RuvB(12)-RuvC(2) complex forms which resolves the HJ.</text>
</comment>
<dbReference type="InterPro" id="IPR003593">
    <property type="entry name" value="AAA+_ATPase"/>
</dbReference>
<evidence type="ECO:0000256" key="6">
    <source>
        <dbReference type="ARBA" id="ARBA00023125"/>
    </source>
</evidence>
<keyword evidence="12" id="KW-1185">Reference proteome</keyword>
<comment type="caution">
    <text evidence="9">Lacks conserved residue(s) required for the propagation of feature annotation.</text>
</comment>
<dbReference type="Gene3D" id="1.10.8.60">
    <property type="match status" value="1"/>
</dbReference>
<dbReference type="Proteomes" id="UP001320768">
    <property type="component" value="Unassembled WGS sequence"/>
</dbReference>
<dbReference type="SUPFAM" id="SSF52540">
    <property type="entry name" value="P-loop containing nucleoside triphosphate hydrolases"/>
    <property type="match status" value="1"/>
</dbReference>
<feature type="binding site" evidence="9">
    <location>
        <position position="216"/>
    </location>
    <ligand>
        <name>ATP</name>
        <dbReference type="ChEBI" id="CHEBI:30616"/>
    </ligand>
</feature>
<evidence type="ECO:0000256" key="4">
    <source>
        <dbReference type="ARBA" id="ARBA00022801"/>
    </source>
</evidence>
<dbReference type="PANTHER" id="PTHR42848">
    <property type="match status" value="1"/>
</dbReference>
<dbReference type="NCBIfam" id="TIGR00635">
    <property type="entry name" value="ruvB"/>
    <property type="match status" value="1"/>
</dbReference>
<feature type="domain" description="AAA+ ATPase" evidence="10">
    <location>
        <begin position="49"/>
        <end position="176"/>
    </location>
</feature>
<evidence type="ECO:0000256" key="8">
    <source>
        <dbReference type="ARBA" id="ARBA00023204"/>
    </source>
</evidence>
<dbReference type="SMART" id="SM00382">
    <property type="entry name" value="AAA"/>
    <property type="match status" value="1"/>
</dbReference>
<dbReference type="Gene3D" id="1.10.10.10">
    <property type="entry name" value="Winged helix-like DNA-binding domain superfamily/Winged helix DNA-binding domain"/>
    <property type="match status" value="1"/>
</dbReference>
<organism evidence="11 12">
    <name type="scientific">Candidatus Synchoanobacter obligatus</name>
    <dbReference type="NCBI Taxonomy" id="2919597"/>
    <lineage>
        <taxon>Bacteria</taxon>
        <taxon>Pseudomonadati</taxon>
        <taxon>Pseudomonadota</taxon>
        <taxon>Gammaproteobacteria</taxon>
        <taxon>Candidatus Comchoanobacterales</taxon>
        <taxon>Candidatus Comchoanobacteraceae</taxon>
        <taxon>Candidatus Synchoanobacter</taxon>
    </lineage>
</organism>
<dbReference type="InterPro" id="IPR036390">
    <property type="entry name" value="WH_DNA-bd_sf"/>
</dbReference>
<keyword evidence="8 9" id="KW-0234">DNA repair</keyword>
<evidence type="ECO:0000256" key="5">
    <source>
        <dbReference type="ARBA" id="ARBA00022840"/>
    </source>
</evidence>
<comment type="catalytic activity">
    <reaction evidence="9">
        <text>ATP + H2O = ADP + phosphate + H(+)</text>
        <dbReference type="Rhea" id="RHEA:13065"/>
        <dbReference type="ChEBI" id="CHEBI:15377"/>
        <dbReference type="ChEBI" id="CHEBI:15378"/>
        <dbReference type="ChEBI" id="CHEBI:30616"/>
        <dbReference type="ChEBI" id="CHEBI:43474"/>
        <dbReference type="ChEBI" id="CHEBI:456216"/>
    </reaction>
</comment>
<keyword evidence="3 9" id="KW-0227">DNA damage</keyword>
<evidence type="ECO:0000256" key="1">
    <source>
        <dbReference type="ARBA" id="ARBA00022490"/>
    </source>
</evidence>
<feature type="binding site" evidence="9">
    <location>
        <begin position="126"/>
        <end position="128"/>
    </location>
    <ligand>
        <name>ATP</name>
        <dbReference type="ChEBI" id="CHEBI:30616"/>
    </ligand>
</feature>
<protein>
    <recommendedName>
        <fullName evidence="9">Holliday junction branch migration complex subunit RuvB</fullName>
        <ecNumber evidence="9">3.6.4.-</ecNumber>
    </recommendedName>
</protein>
<dbReference type="SUPFAM" id="SSF46785">
    <property type="entry name" value="Winged helix' DNA-binding domain"/>
    <property type="match status" value="1"/>
</dbReference>
<dbReference type="PANTHER" id="PTHR42848:SF1">
    <property type="entry name" value="HOLLIDAY JUNCTION BRANCH MIGRATION COMPLEX SUBUNIT RUVB"/>
    <property type="match status" value="1"/>
</dbReference>
<feature type="binding site" evidence="9">
    <location>
        <position position="64"/>
    </location>
    <ligand>
        <name>ATP</name>
        <dbReference type="ChEBI" id="CHEBI:30616"/>
    </ligand>
</feature>